<feature type="transmembrane region" description="Helical" evidence="1">
    <location>
        <begin position="235"/>
        <end position="255"/>
    </location>
</feature>
<sequence length="426" mass="46659">MAYVAIQKNKMFKRGVIIANLTNLVIAVLLSGCAFGGVIITQSWSLFEGSIFSWEITPNQFYVTLNCSSTSKKFLGFCNNALKNINGSLSNVLMAICSPPEKYDFLSQSCDDAVTVTNYLNIVYLILLGSASTIILSVIFLMIYSKGFKVDVNNGNLNKSKNSKSDNGNSEVILKTKPFIGLGVVSVLLNIIALIGVCLSSVIVIYLSHIIPNLIAFNSDIPMFNISSYSNSLGWGFYLLLLANSLLTIHILALVDSIRMAKNLWNLSVDIKNRAAGEVCVRKEHGSGKVVPDKYFISNLGATFEPKGLSGGNNNTCLYNAPGSTFLPNTSDQTQHLLQNSGNVTIGGVATPQLQFGMPSSQQMYPKIGDKPLNAPRSVWGFFPISLLPRYNPYNHGMQHQICMHGQSCHGCSNHFHNNHHHFNNF</sequence>
<evidence type="ECO:0000313" key="2">
    <source>
        <dbReference type="EMBL" id="KAK6588981.1"/>
    </source>
</evidence>
<keyword evidence="1" id="KW-1133">Transmembrane helix</keyword>
<keyword evidence="1" id="KW-0472">Membrane</keyword>
<evidence type="ECO:0000313" key="3">
    <source>
        <dbReference type="Proteomes" id="UP001311799"/>
    </source>
</evidence>
<keyword evidence="1 2" id="KW-0812">Transmembrane</keyword>
<feature type="transmembrane region" description="Helical" evidence="1">
    <location>
        <begin position="122"/>
        <end position="144"/>
    </location>
</feature>
<dbReference type="Proteomes" id="UP001311799">
    <property type="component" value="Unassembled WGS sequence"/>
</dbReference>
<feature type="transmembrane region" description="Helical" evidence="1">
    <location>
        <begin position="179"/>
        <end position="207"/>
    </location>
</feature>
<evidence type="ECO:0000256" key="1">
    <source>
        <dbReference type="SAM" id="Phobius"/>
    </source>
</evidence>
<feature type="transmembrane region" description="Helical" evidence="1">
    <location>
        <begin position="21"/>
        <end position="44"/>
    </location>
</feature>
<reference evidence="2 3" key="1">
    <citation type="submission" date="2023-10" db="EMBL/GenBank/DDBJ databases">
        <title>Comparative genomics analysis reveals potential genetic determinants of host preference in Cryptosporidium xiaoi.</title>
        <authorList>
            <person name="Xiao L."/>
            <person name="Li J."/>
        </authorList>
    </citation>
    <scope>NUCLEOTIDE SEQUENCE [LARGE SCALE GENOMIC DNA]</scope>
    <source>
        <strain evidence="2 3">52996</strain>
    </source>
</reference>
<gene>
    <name evidence="2" type="ORF">RS030_263654</name>
</gene>
<organism evidence="2 3">
    <name type="scientific">Cryptosporidium xiaoi</name>
    <dbReference type="NCBI Taxonomy" id="659607"/>
    <lineage>
        <taxon>Eukaryota</taxon>
        <taxon>Sar</taxon>
        <taxon>Alveolata</taxon>
        <taxon>Apicomplexa</taxon>
        <taxon>Conoidasida</taxon>
        <taxon>Coccidia</taxon>
        <taxon>Eucoccidiorida</taxon>
        <taxon>Eimeriorina</taxon>
        <taxon>Cryptosporidiidae</taxon>
        <taxon>Cryptosporidium</taxon>
    </lineage>
</organism>
<proteinExistence type="predicted"/>
<comment type="caution">
    <text evidence="2">The sequence shown here is derived from an EMBL/GenBank/DDBJ whole genome shotgun (WGS) entry which is preliminary data.</text>
</comment>
<keyword evidence="3" id="KW-1185">Reference proteome</keyword>
<name>A0AAV9XWC0_9CRYT</name>
<dbReference type="AlphaFoldDB" id="A0AAV9XWC0"/>
<protein>
    <submittedName>
        <fullName evidence="2">3 transmembrane region</fullName>
    </submittedName>
</protein>
<dbReference type="EMBL" id="JAWDEY010000018">
    <property type="protein sequence ID" value="KAK6588981.1"/>
    <property type="molecule type" value="Genomic_DNA"/>
</dbReference>
<accession>A0AAV9XWC0</accession>